<dbReference type="Proteomes" id="UP000013827">
    <property type="component" value="Unassembled WGS sequence"/>
</dbReference>
<feature type="region of interest" description="Disordered" evidence="4">
    <location>
        <begin position="564"/>
        <end position="584"/>
    </location>
</feature>
<evidence type="ECO:0000256" key="3">
    <source>
        <dbReference type="ARBA" id="ARBA00023242"/>
    </source>
</evidence>
<evidence type="ECO:0000313" key="7">
    <source>
        <dbReference type="EnsemblProtists" id="EOD19455"/>
    </source>
</evidence>
<proteinExistence type="inferred from homology"/>
<dbReference type="KEGG" id="ehx:EMIHUDRAFT_208992"/>
<sequence>MFYDPHVLIKKCSVGTFYRIGTKVYEKGREARAAAWVSSMDAPRADRKKLSKKEKAWAREHINLIFTIDYIKAPRVPLALRPSAMLLRGVVEQHKMDTKRLLDKVAKLWHQLLADSASSTSRYVNPTRLANITRPDDACDLDFDLPEHLNGRPLGDDVSAADQADWLLNEGGHFTDLADPAADPAFPAGTLALPGSRSRAGSAAGQPPSPIFGDEPPAVPAEGHDGAALGFEFEEYDEADPTLQPAAATGGGALGGAEEEAVAGDPSDGGLSAHQAAEFFTGAPPLIGLADQGEVDIAQLPDHPGPAEAAGAPPGDVAEGEGGGEGTSRTKPRRPMLIDLQIKLENKSSGATPAALLCDLDAPVEERLRGSRRGSTRSARRRAPRPPRGPAAKQGLAAEWLRPDLRHLPILRACPAVRELRNRRVQEALSLLSLSEQNAAQGEGGARQDAAEGVTPMDVTPTGPGTPPLPGGEGYGEEGAEAAGDVPMLPSPEDPRASQGGAAEQGAAFDPRRVSSLVGGLAPLAGESGAGGEEGPAARLPSMSFGGSPPPSFAVDALGDAGMQDAAEGAPEPFGDDEFPYGQGFDRLQLDEGEDQPESASRSAELRAEIENELRAAAGGRVILNASLLLQLTNVKKRRDAALLLFNALSLASASRVDLEQADAYGAIILTRGPKFDA</sequence>
<feature type="compositionally biased region" description="Low complexity" evidence="4">
    <location>
        <begin position="306"/>
        <end position="317"/>
    </location>
</feature>
<dbReference type="HOGENOM" id="CLU_407380_0_0_1"/>
<dbReference type="GO" id="GO:0007062">
    <property type="term" value="P:sister chromatid cohesion"/>
    <property type="evidence" value="ECO:0007669"/>
    <property type="project" value="InterPro"/>
</dbReference>
<evidence type="ECO:0000256" key="2">
    <source>
        <dbReference type="ARBA" id="ARBA00009870"/>
    </source>
</evidence>
<evidence type="ECO:0008006" key="9">
    <source>
        <dbReference type="Google" id="ProtNLM"/>
    </source>
</evidence>
<dbReference type="GeneID" id="17265157"/>
<feature type="domain" description="Rad21/Rec8-like protein N-terminal" evidence="6">
    <location>
        <begin position="33"/>
        <end position="114"/>
    </location>
</feature>
<feature type="region of interest" description="Disordered" evidence="4">
    <location>
        <begin position="367"/>
        <end position="394"/>
    </location>
</feature>
<accession>A0A0D3J7H0</accession>
<evidence type="ECO:0000259" key="6">
    <source>
        <dbReference type="Pfam" id="PF04825"/>
    </source>
</evidence>
<dbReference type="PANTHER" id="PTHR12585">
    <property type="entry name" value="SCC1 / RAD21 FAMILY MEMBER"/>
    <property type="match status" value="1"/>
</dbReference>
<feature type="region of interest" description="Disordered" evidence="4">
    <location>
        <begin position="439"/>
        <end position="507"/>
    </location>
</feature>
<dbReference type="InterPro" id="IPR039781">
    <property type="entry name" value="Rad21/Rec8-like"/>
</dbReference>
<dbReference type="EnsemblProtists" id="EOD19455">
    <property type="protein sequence ID" value="EOD19455"/>
    <property type="gene ID" value="EMIHUDRAFT_208992"/>
</dbReference>
<dbReference type="Pfam" id="PF04824">
    <property type="entry name" value="Rad21_Rec8"/>
    <property type="match status" value="1"/>
</dbReference>
<keyword evidence="3" id="KW-0539">Nucleus</keyword>
<dbReference type="GO" id="GO:0005634">
    <property type="term" value="C:nucleus"/>
    <property type="evidence" value="ECO:0007669"/>
    <property type="project" value="UniProtKB-SubCell"/>
</dbReference>
<dbReference type="AlphaFoldDB" id="A0A0D3J7H0"/>
<evidence type="ECO:0000259" key="5">
    <source>
        <dbReference type="Pfam" id="PF04824"/>
    </source>
</evidence>
<feature type="compositionally biased region" description="Low complexity" evidence="4">
    <location>
        <begin position="535"/>
        <end position="547"/>
    </location>
</feature>
<keyword evidence="8" id="KW-1185">Reference proteome</keyword>
<feature type="region of interest" description="Disordered" evidence="4">
    <location>
        <begin position="187"/>
        <end position="211"/>
    </location>
</feature>
<feature type="compositionally biased region" description="Basic residues" evidence="4">
    <location>
        <begin position="370"/>
        <end position="385"/>
    </location>
</feature>
<dbReference type="PANTHER" id="PTHR12585:SF69">
    <property type="entry name" value="FI11703P"/>
    <property type="match status" value="1"/>
</dbReference>
<evidence type="ECO:0000313" key="8">
    <source>
        <dbReference type="Proteomes" id="UP000013827"/>
    </source>
</evidence>
<reference evidence="7" key="2">
    <citation type="submission" date="2024-10" db="UniProtKB">
        <authorList>
            <consortium name="EnsemblProtists"/>
        </authorList>
    </citation>
    <scope>IDENTIFICATION</scope>
</reference>
<feature type="compositionally biased region" description="Low complexity" evidence="4">
    <location>
        <begin position="497"/>
        <end position="507"/>
    </location>
</feature>
<dbReference type="InterPro" id="IPR006910">
    <property type="entry name" value="Rad21_Rec8_N"/>
</dbReference>
<feature type="domain" description="Rad21/Rec8-like protein C-terminal eukaryotic" evidence="5">
    <location>
        <begin position="628"/>
        <end position="676"/>
    </location>
</feature>
<evidence type="ECO:0000256" key="1">
    <source>
        <dbReference type="ARBA" id="ARBA00004123"/>
    </source>
</evidence>
<dbReference type="PaxDb" id="2903-EOD19455"/>
<dbReference type="RefSeq" id="XP_005771884.1">
    <property type="nucleotide sequence ID" value="XM_005771827.1"/>
</dbReference>
<dbReference type="InterPro" id="IPR006909">
    <property type="entry name" value="Rad21/Rec8_C_eu"/>
</dbReference>
<feature type="region of interest" description="Disordered" evidence="4">
    <location>
        <begin position="525"/>
        <end position="551"/>
    </location>
</feature>
<name>A0A0D3J7H0_EMIH1</name>
<organism evidence="7 8">
    <name type="scientific">Emiliania huxleyi (strain CCMP1516)</name>
    <dbReference type="NCBI Taxonomy" id="280463"/>
    <lineage>
        <taxon>Eukaryota</taxon>
        <taxon>Haptista</taxon>
        <taxon>Haptophyta</taxon>
        <taxon>Prymnesiophyceae</taxon>
        <taxon>Isochrysidales</taxon>
        <taxon>Noelaerhabdaceae</taxon>
        <taxon>Emiliania</taxon>
    </lineage>
</organism>
<dbReference type="GO" id="GO:0003682">
    <property type="term" value="F:chromatin binding"/>
    <property type="evidence" value="ECO:0007669"/>
    <property type="project" value="TreeGrafter"/>
</dbReference>
<dbReference type="SUPFAM" id="SSF46785">
    <property type="entry name" value="Winged helix' DNA-binding domain"/>
    <property type="match status" value="1"/>
</dbReference>
<dbReference type="GO" id="GO:1990414">
    <property type="term" value="P:replication-born double-strand break repair via sister chromatid exchange"/>
    <property type="evidence" value="ECO:0007669"/>
    <property type="project" value="TreeGrafter"/>
</dbReference>
<dbReference type="InterPro" id="IPR036390">
    <property type="entry name" value="WH_DNA-bd_sf"/>
</dbReference>
<feature type="region of interest" description="Disordered" evidence="4">
    <location>
        <begin position="242"/>
        <end position="272"/>
    </location>
</feature>
<evidence type="ECO:0000256" key="4">
    <source>
        <dbReference type="SAM" id="MobiDB-lite"/>
    </source>
</evidence>
<dbReference type="Pfam" id="PF04825">
    <property type="entry name" value="Rad21_Rec8_N"/>
    <property type="match status" value="1"/>
</dbReference>
<dbReference type="GO" id="GO:0008278">
    <property type="term" value="C:cohesin complex"/>
    <property type="evidence" value="ECO:0007669"/>
    <property type="project" value="InterPro"/>
</dbReference>
<comment type="subcellular location">
    <subcellularLocation>
        <location evidence="1">Nucleus</location>
    </subcellularLocation>
</comment>
<feature type="region of interest" description="Disordered" evidence="4">
    <location>
        <begin position="297"/>
        <end position="335"/>
    </location>
</feature>
<protein>
    <recommendedName>
        <fullName evidence="9">Rad21/Rec8-like protein C-terminal eukaryotic domain-containing protein</fullName>
    </recommendedName>
</protein>
<comment type="similarity">
    <text evidence="2">Belongs to the rad21 family.</text>
</comment>
<reference evidence="8" key="1">
    <citation type="journal article" date="2013" name="Nature">
        <title>Pan genome of the phytoplankton Emiliania underpins its global distribution.</title>
        <authorList>
            <person name="Read B.A."/>
            <person name="Kegel J."/>
            <person name="Klute M.J."/>
            <person name="Kuo A."/>
            <person name="Lefebvre S.C."/>
            <person name="Maumus F."/>
            <person name="Mayer C."/>
            <person name="Miller J."/>
            <person name="Monier A."/>
            <person name="Salamov A."/>
            <person name="Young J."/>
            <person name="Aguilar M."/>
            <person name="Claverie J.M."/>
            <person name="Frickenhaus S."/>
            <person name="Gonzalez K."/>
            <person name="Herman E.K."/>
            <person name="Lin Y.C."/>
            <person name="Napier J."/>
            <person name="Ogata H."/>
            <person name="Sarno A.F."/>
            <person name="Shmutz J."/>
            <person name="Schroeder D."/>
            <person name="de Vargas C."/>
            <person name="Verret F."/>
            <person name="von Dassow P."/>
            <person name="Valentin K."/>
            <person name="Van de Peer Y."/>
            <person name="Wheeler G."/>
            <person name="Dacks J.B."/>
            <person name="Delwiche C.F."/>
            <person name="Dyhrman S.T."/>
            <person name="Glockner G."/>
            <person name="John U."/>
            <person name="Richards T."/>
            <person name="Worden A.Z."/>
            <person name="Zhang X."/>
            <person name="Grigoriev I.V."/>
            <person name="Allen A.E."/>
            <person name="Bidle K."/>
            <person name="Borodovsky M."/>
            <person name="Bowler C."/>
            <person name="Brownlee C."/>
            <person name="Cock J.M."/>
            <person name="Elias M."/>
            <person name="Gladyshev V.N."/>
            <person name="Groth M."/>
            <person name="Guda C."/>
            <person name="Hadaegh A."/>
            <person name="Iglesias-Rodriguez M.D."/>
            <person name="Jenkins J."/>
            <person name="Jones B.M."/>
            <person name="Lawson T."/>
            <person name="Leese F."/>
            <person name="Lindquist E."/>
            <person name="Lobanov A."/>
            <person name="Lomsadze A."/>
            <person name="Malik S.B."/>
            <person name="Marsh M.E."/>
            <person name="Mackinder L."/>
            <person name="Mock T."/>
            <person name="Mueller-Roeber B."/>
            <person name="Pagarete A."/>
            <person name="Parker M."/>
            <person name="Probert I."/>
            <person name="Quesneville H."/>
            <person name="Raines C."/>
            <person name="Rensing S.A."/>
            <person name="Riano-Pachon D.M."/>
            <person name="Richier S."/>
            <person name="Rokitta S."/>
            <person name="Shiraiwa Y."/>
            <person name="Soanes D.M."/>
            <person name="van der Giezen M."/>
            <person name="Wahlund T.M."/>
            <person name="Williams B."/>
            <person name="Wilson W."/>
            <person name="Wolfe G."/>
            <person name="Wurch L.L."/>
        </authorList>
    </citation>
    <scope>NUCLEOTIDE SEQUENCE</scope>
</reference>